<evidence type="ECO:0000256" key="3">
    <source>
        <dbReference type="ARBA" id="ARBA00022679"/>
    </source>
</evidence>
<evidence type="ECO:0000259" key="10">
    <source>
        <dbReference type="PROSITE" id="PS50522"/>
    </source>
</evidence>
<proteinExistence type="predicted"/>
<evidence type="ECO:0000256" key="7">
    <source>
        <dbReference type="ARBA" id="ARBA00030248"/>
    </source>
</evidence>
<evidence type="ECO:0000256" key="5">
    <source>
        <dbReference type="ARBA" id="ARBA00022741"/>
    </source>
</evidence>
<organism evidence="11 12">
    <name type="scientific">Leviviridae sp</name>
    <dbReference type="NCBI Taxonomy" id="2027243"/>
    <lineage>
        <taxon>Viruses</taxon>
        <taxon>Riboviria</taxon>
        <taxon>Orthornavirae</taxon>
        <taxon>Lenarviricota</taxon>
        <taxon>Leviviricetes</taxon>
        <taxon>Norzivirales</taxon>
        <taxon>Fiersviridae</taxon>
    </lineage>
</organism>
<keyword evidence="3" id="KW-0808">Transferase</keyword>
<feature type="compositionally biased region" description="Polar residues" evidence="9">
    <location>
        <begin position="80"/>
        <end position="108"/>
    </location>
</feature>
<feature type="compositionally biased region" description="Basic and acidic residues" evidence="9">
    <location>
        <begin position="1"/>
        <end position="19"/>
    </location>
</feature>
<keyword evidence="6" id="KW-0693">Viral RNA replication</keyword>
<evidence type="ECO:0000256" key="1">
    <source>
        <dbReference type="ARBA" id="ARBA00012494"/>
    </source>
</evidence>
<evidence type="ECO:0000313" key="12">
    <source>
        <dbReference type="Proteomes" id="UP001058825"/>
    </source>
</evidence>
<evidence type="ECO:0000313" key="11">
    <source>
        <dbReference type="EMBL" id="UWM10768.1"/>
    </source>
</evidence>
<dbReference type="PROSITE" id="PS50522">
    <property type="entry name" value="RDRP_PHAGE"/>
    <property type="match status" value="1"/>
</dbReference>
<evidence type="ECO:0000256" key="9">
    <source>
        <dbReference type="SAM" id="MobiDB-lite"/>
    </source>
</evidence>
<dbReference type="Pfam" id="PF03431">
    <property type="entry name" value="RNA_replicase_B"/>
    <property type="match status" value="1"/>
</dbReference>
<keyword evidence="2" id="KW-0696">RNA-directed RNA polymerase</keyword>
<name>A0ABY5UIE5_9VIRU</name>
<feature type="domain" description="RdRp catalytic" evidence="10">
    <location>
        <begin position="418"/>
        <end position="559"/>
    </location>
</feature>
<evidence type="ECO:0000256" key="6">
    <source>
        <dbReference type="ARBA" id="ARBA00022953"/>
    </source>
</evidence>
<sequence length="727" mass="82304">MATSKGKSDVKRQNSDKKKTNSSQNQVTSKKKVEDSEKIIPVRDSSKQPKPPKPGKGDKPKNNKTAGKPNTKSKEVNEPKPQNTRKVVKAQTNVGKPESQKTPNTNQKKTIKSSYAFVDMQTTSKWCMGDAKLLASDKEEFCKKNSFQYYLIVNVWLILVGELCNKEAQAELLFSLKRDGVITTIQNASKMLDNCRCRMRGDDVQPYVPFPSIAFCEDVRIISEVLAFPKRFSPIGCDLRDQKAIREFYNVNKNCRVYGRSNGIKWLEERIKEKLAIMLKGFTKAYKAYSDRVYFSSGVCADAKYVSDKVKAYIAGNPDHEFYGFRFKTEDYKSGTKNAKLRMWNSFHGIERDPHLPVFTCQPTCVPKNYKTPRIICPEPTFAASNKQGILRAMRDCLANAPAGMQIFDDSAQWHNQMLAFLGARDGNYATVDKSSASDSISAALMARVLPDDVWNAIWPYYISWFDCGNGNYIHKDMFASSGDPICFFSEGCLFSALEMVAEDLVDTLEGKRFSKKKAYTGRVFGDDIATETRIYQTYCDLAELLGFVVNKEKSYGSGPFRESCGEDYYFGMNVSARYWPRREIELGKPESIASIISLQHRLYDCVNVRLFLTDVVVSLIPDMTFSCPGDACDDLWGPISEVPTVSCPVEGSVTSEYALREVHYMLQSRPVKGDNELVQLYRYYTFLAEGPLYDDKLSELLNVSSPRSRNGEFGKPVLTFRRKRKS</sequence>
<evidence type="ECO:0000256" key="4">
    <source>
        <dbReference type="ARBA" id="ARBA00022695"/>
    </source>
</evidence>
<protein>
    <recommendedName>
        <fullName evidence="1">RNA-directed RNA polymerase</fullName>
        <ecNumber evidence="1">2.7.7.48</ecNumber>
    </recommendedName>
    <alternativeName>
        <fullName evidence="7">RNA replicase beta chain</fullName>
    </alternativeName>
</protein>
<dbReference type="EC" id="2.7.7.48" evidence="1"/>
<evidence type="ECO:0000256" key="8">
    <source>
        <dbReference type="ARBA" id="ARBA00048744"/>
    </source>
</evidence>
<keyword evidence="4" id="KW-0548">Nucleotidyltransferase</keyword>
<dbReference type="EMBL" id="MZ099574">
    <property type="protein sequence ID" value="UWM10768.1"/>
    <property type="molecule type" value="Genomic_RNA"/>
</dbReference>
<feature type="compositionally biased region" description="Basic and acidic residues" evidence="9">
    <location>
        <begin position="31"/>
        <end position="47"/>
    </location>
</feature>
<accession>A0ABY5UIE5</accession>
<keyword evidence="5" id="KW-0547">Nucleotide-binding</keyword>
<comment type="catalytic activity">
    <reaction evidence="8">
        <text>RNA(n) + a ribonucleoside 5'-triphosphate = RNA(n+1) + diphosphate</text>
        <dbReference type="Rhea" id="RHEA:21248"/>
        <dbReference type="Rhea" id="RHEA-COMP:14527"/>
        <dbReference type="Rhea" id="RHEA-COMP:17342"/>
        <dbReference type="ChEBI" id="CHEBI:33019"/>
        <dbReference type="ChEBI" id="CHEBI:61557"/>
        <dbReference type="ChEBI" id="CHEBI:140395"/>
        <dbReference type="EC" id="2.7.7.48"/>
    </reaction>
</comment>
<reference evidence="11" key="1">
    <citation type="submission" date="2021-05" db="EMBL/GenBank/DDBJ databases">
        <authorList>
            <person name="Li W."/>
            <person name="Tong Y."/>
            <person name="Mao P."/>
        </authorList>
    </citation>
    <scope>NUCLEOTIDE SEQUENCE</scope>
    <source>
        <strain evidence="11">Levi-AGM03</strain>
    </source>
</reference>
<dbReference type="InterPro" id="IPR007096">
    <property type="entry name" value="RNA-dir_Rpol_cat_phage"/>
</dbReference>
<evidence type="ECO:0000256" key="2">
    <source>
        <dbReference type="ARBA" id="ARBA00022484"/>
    </source>
</evidence>
<feature type="region of interest" description="Disordered" evidence="9">
    <location>
        <begin position="1"/>
        <end position="108"/>
    </location>
</feature>
<dbReference type="Proteomes" id="UP001058825">
    <property type="component" value="Chromosome"/>
</dbReference>
<keyword evidence="12" id="KW-1185">Reference proteome</keyword>
<dbReference type="InterPro" id="IPR005093">
    <property type="entry name" value="RNArep_beta"/>
</dbReference>